<dbReference type="InterPro" id="IPR000719">
    <property type="entry name" value="Prot_kinase_dom"/>
</dbReference>
<dbReference type="InterPro" id="IPR001245">
    <property type="entry name" value="Ser-Thr/Tyr_kinase_cat_dom"/>
</dbReference>
<evidence type="ECO:0000259" key="2">
    <source>
        <dbReference type="PROSITE" id="PS50011"/>
    </source>
</evidence>
<dbReference type="PANTHER" id="PTHR27003">
    <property type="entry name" value="OS07G0166700 PROTEIN"/>
    <property type="match status" value="1"/>
</dbReference>
<sequence length="729" mass="84378">MHIFLFVFQETHKDSLRISFEDIRLATQNFNTKIGRGRHGNVYQGEVLGVNGPTPIAVKQYEENDDYDEDGEREFLTELEILFEYKHENIIGLIGYCNEDNKKFLVFEQAPYGGLNFHVDNDSLTWTERLKIGIDVAIGLDFLHGGDSPVIHRGINSNNILLNDDWKAKITDFGVSLIASINDEIDFVVDHAYGTPGYFDPKYRNDGFLTRESDIYSLGVVLCEMMCGRTAYSHINKDNLADLVKRHYEEGKVDELVFKGIKDQIVPKSMVAFLKIAYECLYDEREKRPKASEVVLQLKKALEFQEDIEIWEAKLPKDYKEIIHMSKNPKIYSNLSNKDLCEKFSKGILLQNGKTCLSVKVNGNGERSETVSATLFSYENNKLHNKRISISNSRFQRVVKMMDISDLKIQIKIKTQFLSPNVIYGAHLVFKFCDPRKFSSNLKYVNLKYKLGGEILHAYFATCGDDMWMMIELCRFIPHKKDIDFEVLLESLSRYYCGTGEIYVEGIHFQPINNTTLEPELYEKLEGVQEVLKSNLDYGQQVPVDYDEINRLDDDEKLLSVSKANEKNCHMLPAKMVLYESSDVKCFNWKSLAEPESRFLEVAELISHQVFQIRCKIEIQNLSPDTDYTCHLVFKLSQKCHGLHCPVRVRDVLNRKKKEFMFLYFRSPRLINLHGNEKVPKRREDGLMEVIMWEFNSGNNDHVPMSLKLRCYEGTMSGLIVYGVEFRPI</sequence>
<dbReference type="GO" id="GO:0004714">
    <property type="term" value="F:transmembrane receptor protein tyrosine kinase activity"/>
    <property type="evidence" value="ECO:0007669"/>
    <property type="project" value="InterPro"/>
</dbReference>
<dbReference type="InterPro" id="IPR017441">
    <property type="entry name" value="Protein_kinase_ATP_BS"/>
</dbReference>
<keyword evidence="4" id="KW-1185">Reference proteome</keyword>
<evidence type="ECO:0000313" key="4">
    <source>
        <dbReference type="Proteomes" id="UP000215914"/>
    </source>
</evidence>
<protein>
    <recommendedName>
        <fullName evidence="2">Protein kinase domain-containing protein</fullName>
    </recommendedName>
</protein>
<feature type="binding site" evidence="1">
    <location>
        <position position="59"/>
    </location>
    <ligand>
        <name>ATP</name>
        <dbReference type="ChEBI" id="CHEBI:30616"/>
    </ligand>
</feature>
<name>A0A9K3HT81_HELAN</name>
<dbReference type="PROSITE" id="PS50011">
    <property type="entry name" value="PROTEIN_KINASE_DOM"/>
    <property type="match status" value="1"/>
</dbReference>
<reference evidence="3" key="1">
    <citation type="journal article" date="2017" name="Nature">
        <title>The sunflower genome provides insights into oil metabolism, flowering and Asterid evolution.</title>
        <authorList>
            <person name="Badouin H."/>
            <person name="Gouzy J."/>
            <person name="Grassa C.J."/>
            <person name="Murat F."/>
            <person name="Staton S.E."/>
            <person name="Cottret L."/>
            <person name="Lelandais-Briere C."/>
            <person name="Owens G.L."/>
            <person name="Carrere S."/>
            <person name="Mayjonade B."/>
            <person name="Legrand L."/>
            <person name="Gill N."/>
            <person name="Kane N.C."/>
            <person name="Bowers J.E."/>
            <person name="Hubner S."/>
            <person name="Bellec A."/>
            <person name="Berard A."/>
            <person name="Berges H."/>
            <person name="Blanchet N."/>
            <person name="Boniface M.C."/>
            <person name="Brunel D."/>
            <person name="Catrice O."/>
            <person name="Chaidir N."/>
            <person name="Claudel C."/>
            <person name="Donnadieu C."/>
            <person name="Faraut T."/>
            <person name="Fievet G."/>
            <person name="Helmstetter N."/>
            <person name="King M."/>
            <person name="Knapp S.J."/>
            <person name="Lai Z."/>
            <person name="Le Paslier M.C."/>
            <person name="Lippi Y."/>
            <person name="Lorenzon L."/>
            <person name="Mandel J.R."/>
            <person name="Marage G."/>
            <person name="Marchand G."/>
            <person name="Marquand E."/>
            <person name="Bret-Mestries E."/>
            <person name="Morien E."/>
            <person name="Nambeesan S."/>
            <person name="Nguyen T."/>
            <person name="Pegot-Espagnet P."/>
            <person name="Pouilly N."/>
            <person name="Raftis F."/>
            <person name="Sallet E."/>
            <person name="Schiex T."/>
            <person name="Thomas J."/>
            <person name="Vandecasteele C."/>
            <person name="Vares D."/>
            <person name="Vear F."/>
            <person name="Vautrin S."/>
            <person name="Crespi M."/>
            <person name="Mangin B."/>
            <person name="Burke J.M."/>
            <person name="Salse J."/>
            <person name="Munos S."/>
            <person name="Vincourt P."/>
            <person name="Rieseberg L.H."/>
            <person name="Langlade N.B."/>
        </authorList>
    </citation>
    <scope>NUCLEOTIDE SEQUENCE</scope>
    <source>
        <tissue evidence="3">Leaves</tissue>
    </source>
</reference>
<dbReference type="SUPFAM" id="SSF56112">
    <property type="entry name" value="Protein kinase-like (PK-like)"/>
    <property type="match status" value="1"/>
</dbReference>
<dbReference type="InterPro" id="IPR025886">
    <property type="entry name" value="PP2-like"/>
</dbReference>
<dbReference type="InterPro" id="IPR045272">
    <property type="entry name" value="ANXUR1/2-like"/>
</dbReference>
<keyword evidence="3" id="KW-0808">Transferase</keyword>
<gene>
    <name evidence="3" type="ORF">HanXRQr2_Chr11g0512341</name>
</gene>
<dbReference type="GO" id="GO:0004672">
    <property type="term" value="F:protein kinase activity"/>
    <property type="evidence" value="ECO:0000318"/>
    <property type="project" value="GO_Central"/>
</dbReference>
<evidence type="ECO:0000256" key="1">
    <source>
        <dbReference type="PROSITE-ProRule" id="PRU10141"/>
    </source>
</evidence>
<dbReference type="Proteomes" id="UP000215914">
    <property type="component" value="Unassembled WGS sequence"/>
</dbReference>
<dbReference type="Gramene" id="mRNA:HanXRQr2_Chr11g0512341">
    <property type="protein sequence ID" value="mRNA:HanXRQr2_Chr11g0512341"/>
    <property type="gene ID" value="HanXRQr2_Chr11g0512341"/>
</dbReference>
<organism evidence="3 4">
    <name type="scientific">Helianthus annuus</name>
    <name type="common">Common sunflower</name>
    <dbReference type="NCBI Taxonomy" id="4232"/>
    <lineage>
        <taxon>Eukaryota</taxon>
        <taxon>Viridiplantae</taxon>
        <taxon>Streptophyta</taxon>
        <taxon>Embryophyta</taxon>
        <taxon>Tracheophyta</taxon>
        <taxon>Spermatophyta</taxon>
        <taxon>Magnoliopsida</taxon>
        <taxon>eudicotyledons</taxon>
        <taxon>Gunneridae</taxon>
        <taxon>Pentapetalae</taxon>
        <taxon>asterids</taxon>
        <taxon>campanulids</taxon>
        <taxon>Asterales</taxon>
        <taxon>Asteraceae</taxon>
        <taxon>Asteroideae</taxon>
        <taxon>Heliantheae alliance</taxon>
        <taxon>Heliantheae</taxon>
        <taxon>Helianthus</taxon>
    </lineage>
</organism>
<dbReference type="PROSITE" id="PS00107">
    <property type="entry name" value="PROTEIN_KINASE_ATP"/>
    <property type="match status" value="1"/>
</dbReference>
<dbReference type="EMBL" id="MNCJ02000326">
    <property type="protein sequence ID" value="KAF5783826.1"/>
    <property type="molecule type" value="Genomic_DNA"/>
</dbReference>
<dbReference type="AlphaFoldDB" id="A0A9K3HT81"/>
<dbReference type="PANTHER" id="PTHR27003:SF471">
    <property type="entry name" value="VASCULAR ENDOTHELIAL GROWTH FACTOR RECEPTOR 2 (VEGFR2)-RELATED"/>
    <property type="match status" value="1"/>
</dbReference>
<dbReference type="SMART" id="SM00220">
    <property type="entry name" value="S_TKc"/>
    <property type="match status" value="1"/>
</dbReference>
<keyword evidence="1" id="KW-0547">Nucleotide-binding</keyword>
<comment type="caution">
    <text evidence="3">The sequence shown here is derived from an EMBL/GenBank/DDBJ whole genome shotgun (WGS) entry which is preliminary data.</text>
</comment>
<dbReference type="GO" id="GO:0005886">
    <property type="term" value="C:plasma membrane"/>
    <property type="evidence" value="ECO:0000318"/>
    <property type="project" value="GO_Central"/>
</dbReference>
<dbReference type="Pfam" id="PF14299">
    <property type="entry name" value="PP2"/>
    <property type="match status" value="2"/>
</dbReference>
<keyword evidence="1" id="KW-0067">ATP-binding</keyword>
<proteinExistence type="predicted"/>
<dbReference type="GO" id="GO:0005524">
    <property type="term" value="F:ATP binding"/>
    <property type="evidence" value="ECO:0007669"/>
    <property type="project" value="UniProtKB-UniRule"/>
</dbReference>
<dbReference type="Pfam" id="PF07714">
    <property type="entry name" value="PK_Tyr_Ser-Thr"/>
    <property type="match status" value="1"/>
</dbReference>
<dbReference type="Gene3D" id="1.10.510.10">
    <property type="entry name" value="Transferase(Phosphotransferase) domain 1"/>
    <property type="match status" value="1"/>
</dbReference>
<evidence type="ECO:0000313" key="3">
    <source>
        <dbReference type="EMBL" id="KAF5783826.1"/>
    </source>
</evidence>
<reference evidence="3" key="2">
    <citation type="submission" date="2020-06" db="EMBL/GenBank/DDBJ databases">
        <title>Helianthus annuus Genome sequencing and assembly Release 2.</title>
        <authorList>
            <person name="Gouzy J."/>
            <person name="Langlade N."/>
            <person name="Munos S."/>
        </authorList>
    </citation>
    <scope>NUCLEOTIDE SEQUENCE</scope>
    <source>
        <tissue evidence="3">Leaves</tissue>
    </source>
</reference>
<dbReference type="InterPro" id="IPR011009">
    <property type="entry name" value="Kinase-like_dom_sf"/>
</dbReference>
<dbReference type="Gene3D" id="3.30.200.20">
    <property type="entry name" value="Phosphorylase Kinase, domain 1"/>
    <property type="match status" value="1"/>
</dbReference>
<feature type="domain" description="Protein kinase" evidence="2">
    <location>
        <begin position="28"/>
        <end position="302"/>
    </location>
</feature>
<accession>A0A9K3HT81</accession>